<protein>
    <submittedName>
        <fullName evidence="3">Tricarboxylic transport membrane protein</fullName>
    </submittedName>
</protein>
<keyword evidence="4" id="KW-1185">Reference proteome</keyword>
<feature type="transmembrane region" description="Helical" evidence="1">
    <location>
        <begin position="114"/>
        <end position="135"/>
    </location>
</feature>
<dbReference type="RefSeq" id="WP_074837551.1">
    <property type="nucleotide sequence ID" value="NZ_CATLQZ010000023.1"/>
</dbReference>
<keyword evidence="1" id="KW-0472">Membrane</keyword>
<sequence length="140" mass="14896">MTAADRASGVFFVLFGLAMYFRVNPTYIETVDGGNLAPDTLPNVMALVIAACGALLVVKPSTHMMRSPRLIARAGLYSAVLAAGTFAMSHFGFEIAGPVLALAIMWLIGERRPLWLAGGVFVMPAATWFLVAQVLGRALP</sequence>
<dbReference type="Pfam" id="PF07331">
    <property type="entry name" value="TctB"/>
    <property type="match status" value="1"/>
</dbReference>
<evidence type="ECO:0000259" key="2">
    <source>
        <dbReference type="Pfam" id="PF07331"/>
    </source>
</evidence>
<dbReference type="GeneID" id="80819559"/>
<dbReference type="InterPro" id="IPR009936">
    <property type="entry name" value="DUF1468"/>
</dbReference>
<proteinExistence type="predicted"/>
<keyword evidence="1" id="KW-1133">Transmembrane helix</keyword>
<evidence type="ECO:0000313" key="4">
    <source>
        <dbReference type="Proteomes" id="UP000182932"/>
    </source>
</evidence>
<evidence type="ECO:0000313" key="3">
    <source>
        <dbReference type="EMBL" id="SEJ89482.1"/>
    </source>
</evidence>
<feature type="domain" description="DUF1468" evidence="2">
    <location>
        <begin position="7"/>
        <end position="140"/>
    </location>
</feature>
<keyword evidence="1" id="KW-0812">Transmembrane</keyword>
<reference evidence="3 4" key="1">
    <citation type="submission" date="2016-10" db="EMBL/GenBank/DDBJ databases">
        <authorList>
            <person name="Varghese N."/>
            <person name="Submissions S."/>
        </authorList>
    </citation>
    <scope>NUCLEOTIDE SEQUENCE [LARGE SCALE GENOMIC DNA]</scope>
    <source>
        <strain evidence="3 4">FF3</strain>
    </source>
</reference>
<feature type="transmembrane region" description="Helical" evidence="1">
    <location>
        <begin position="7"/>
        <end position="28"/>
    </location>
</feature>
<gene>
    <name evidence="3" type="ORF">SAMN04487940_11322</name>
</gene>
<organism evidence="3 4">
    <name type="scientific">Marinovum algicola</name>
    <dbReference type="NCBI Taxonomy" id="42444"/>
    <lineage>
        <taxon>Bacteria</taxon>
        <taxon>Pseudomonadati</taxon>
        <taxon>Pseudomonadota</taxon>
        <taxon>Alphaproteobacteria</taxon>
        <taxon>Rhodobacterales</taxon>
        <taxon>Roseobacteraceae</taxon>
        <taxon>Marinovum</taxon>
    </lineage>
</organism>
<dbReference type="AlphaFoldDB" id="A0A975ZPJ3"/>
<name>A0A975ZPJ3_9RHOB</name>
<evidence type="ECO:0000256" key="1">
    <source>
        <dbReference type="SAM" id="Phobius"/>
    </source>
</evidence>
<comment type="caution">
    <text evidence="3">The sequence shown here is derived from an EMBL/GenBank/DDBJ whole genome shotgun (WGS) entry which is preliminary data.</text>
</comment>
<dbReference type="Proteomes" id="UP000182932">
    <property type="component" value="Unassembled WGS sequence"/>
</dbReference>
<feature type="transmembrane region" description="Helical" evidence="1">
    <location>
        <begin position="79"/>
        <end position="108"/>
    </location>
</feature>
<dbReference type="EMBL" id="FNYY01000013">
    <property type="protein sequence ID" value="SEJ89482.1"/>
    <property type="molecule type" value="Genomic_DNA"/>
</dbReference>
<accession>A0A975ZPJ3</accession>
<feature type="transmembrane region" description="Helical" evidence="1">
    <location>
        <begin position="40"/>
        <end position="58"/>
    </location>
</feature>